<feature type="transmembrane region" description="Helical" evidence="6">
    <location>
        <begin position="35"/>
        <end position="56"/>
    </location>
</feature>
<feature type="transmembrane region" description="Helical" evidence="6">
    <location>
        <begin position="219"/>
        <end position="238"/>
    </location>
</feature>
<evidence type="ECO:0000256" key="1">
    <source>
        <dbReference type="ARBA" id="ARBA00004141"/>
    </source>
</evidence>
<reference evidence="8 9" key="1">
    <citation type="submission" date="2018-12" db="EMBL/GenBank/DDBJ databases">
        <authorList>
            <person name="Toschakov S.V."/>
        </authorList>
    </citation>
    <scope>NUCLEOTIDE SEQUENCE [LARGE SCALE GENOMIC DNA]</scope>
    <source>
        <strain evidence="8 9">GM2012</strain>
    </source>
</reference>
<keyword evidence="3" id="KW-0201">Cytochrome c-type biogenesis</keyword>
<evidence type="ECO:0000256" key="3">
    <source>
        <dbReference type="ARBA" id="ARBA00022748"/>
    </source>
</evidence>
<sequence length="287" mass="31057">MLDRLSVLCFAGTYGLALAAELARLVARAPIRWHLTLGLTLLGWLVHSVFLGNLAWREGQLPITSAFHSLLVLAWILVAIDLYLSVSAPKPATVGAFVLPMVLALLGAAVAMPPEARADWTRLGGWETVWGTAHGVLLLLGAVSTCVAFASGLMYLAQANRLKRKRPLRVGIALPSLEQSERWNRAAITLAFPLLTAGLAIGVILNATSRREGAAVLDWWDPKVISAALLWVVFAVLLHVRYRPEWRGKAVMLLTALAFAFLLFTLLGVDLLLPTSHGIARGLEVTP</sequence>
<feature type="transmembrane region" description="Helical" evidence="6">
    <location>
        <begin position="91"/>
        <end position="112"/>
    </location>
</feature>
<feature type="transmembrane region" description="Helical" evidence="6">
    <location>
        <begin position="6"/>
        <end position="23"/>
    </location>
</feature>
<dbReference type="Pfam" id="PF01578">
    <property type="entry name" value="Cytochrom_C_asm"/>
    <property type="match status" value="1"/>
</dbReference>
<proteinExistence type="predicted"/>
<dbReference type="InterPro" id="IPR045062">
    <property type="entry name" value="Cyt_c_biogenesis_CcsA/CcmC"/>
</dbReference>
<evidence type="ECO:0000256" key="6">
    <source>
        <dbReference type="SAM" id="Phobius"/>
    </source>
</evidence>
<gene>
    <name evidence="8" type="ORF">TsocGM_13675</name>
</gene>
<keyword evidence="4 6" id="KW-1133">Transmembrane helix</keyword>
<evidence type="ECO:0000313" key="9">
    <source>
        <dbReference type="Proteomes" id="UP000280296"/>
    </source>
</evidence>
<dbReference type="RefSeq" id="WP_126726033.1">
    <property type="nucleotide sequence ID" value="NZ_RYZH01000025.1"/>
</dbReference>
<feature type="transmembrane region" description="Helical" evidence="6">
    <location>
        <begin position="132"/>
        <end position="156"/>
    </location>
</feature>
<evidence type="ECO:0000256" key="2">
    <source>
        <dbReference type="ARBA" id="ARBA00022692"/>
    </source>
</evidence>
<keyword evidence="2 6" id="KW-0812">Transmembrane</keyword>
<evidence type="ECO:0000313" key="8">
    <source>
        <dbReference type="EMBL" id="RUL87127.1"/>
    </source>
</evidence>
<comment type="subcellular location">
    <subcellularLocation>
        <location evidence="1">Membrane</location>
        <topology evidence="1">Multi-pass membrane protein</topology>
    </subcellularLocation>
</comment>
<dbReference type="GO" id="GO:0017004">
    <property type="term" value="P:cytochrome complex assembly"/>
    <property type="evidence" value="ECO:0007669"/>
    <property type="project" value="UniProtKB-KW"/>
</dbReference>
<dbReference type="OrthoDB" id="257620at2"/>
<dbReference type="GO" id="GO:0020037">
    <property type="term" value="F:heme binding"/>
    <property type="evidence" value="ECO:0007669"/>
    <property type="project" value="InterPro"/>
</dbReference>
<feature type="transmembrane region" description="Helical" evidence="6">
    <location>
        <begin position="186"/>
        <end position="207"/>
    </location>
</feature>
<protein>
    <submittedName>
        <fullName evidence="8">Cytochrome C biogenesis protein</fullName>
    </submittedName>
</protein>
<accession>A0A432MIR9</accession>
<keyword evidence="5 6" id="KW-0472">Membrane</keyword>
<name>A0A432MIR9_9BACT</name>
<feature type="domain" description="Cytochrome c assembly protein" evidence="7">
    <location>
        <begin position="67"/>
        <end position="275"/>
    </location>
</feature>
<keyword evidence="9" id="KW-1185">Reference proteome</keyword>
<feature type="transmembrane region" description="Helical" evidence="6">
    <location>
        <begin position="62"/>
        <end position="84"/>
    </location>
</feature>
<evidence type="ECO:0000259" key="7">
    <source>
        <dbReference type="Pfam" id="PF01578"/>
    </source>
</evidence>
<dbReference type="AlphaFoldDB" id="A0A432MIR9"/>
<dbReference type="InterPro" id="IPR002541">
    <property type="entry name" value="Cyt_c_assembly"/>
</dbReference>
<dbReference type="Proteomes" id="UP000280296">
    <property type="component" value="Unassembled WGS sequence"/>
</dbReference>
<evidence type="ECO:0000256" key="5">
    <source>
        <dbReference type="ARBA" id="ARBA00023136"/>
    </source>
</evidence>
<dbReference type="PANTHER" id="PTHR30071">
    <property type="entry name" value="HEME EXPORTER PROTEIN C"/>
    <property type="match status" value="1"/>
</dbReference>
<comment type="caution">
    <text evidence="8">The sequence shown here is derived from an EMBL/GenBank/DDBJ whole genome shotgun (WGS) entry which is preliminary data.</text>
</comment>
<feature type="transmembrane region" description="Helical" evidence="6">
    <location>
        <begin position="250"/>
        <end position="273"/>
    </location>
</feature>
<dbReference type="EMBL" id="RYZH01000025">
    <property type="protein sequence ID" value="RUL87127.1"/>
    <property type="molecule type" value="Genomic_DNA"/>
</dbReference>
<dbReference type="GO" id="GO:0005886">
    <property type="term" value="C:plasma membrane"/>
    <property type="evidence" value="ECO:0007669"/>
    <property type="project" value="TreeGrafter"/>
</dbReference>
<reference evidence="8 9" key="2">
    <citation type="submission" date="2019-01" db="EMBL/GenBank/DDBJ databases">
        <title>Tautonia sociabilis, a novel thermotolerant planctomycete of Isosphaeraceae family, isolated from a 4000 m deep subterranean habitat.</title>
        <authorList>
            <person name="Kovaleva O.L."/>
            <person name="Elcheninov A.G."/>
            <person name="Van Heerden E."/>
            <person name="Toshchakov S.V."/>
            <person name="Novikov A."/>
            <person name="Bonch-Osmolovskaya E.A."/>
            <person name="Kublanov I.V."/>
        </authorList>
    </citation>
    <scope>NUCLEOTIDE SEQUENCE [LARGE SCALE GENOMIC DNA]</scope>
    <source>
        <strain evidence="8 9">GM2012</strain>
    </source>
</reference>
<dbReference type="PANTHER" id="PTHR30071:SF1">
    <property type="entry name" value="CYTOCHROME B_B6 PROTEIN-RELATED"/>
    <property type="match status" value="1"/>
</dbReference>
<organism evidence="8 9">
    <name type="scientific">Tautonia sociabilis</name>
    <dbReference type="NCBI Taxonomy" id="2080755"/>
    <lineage>
        <taxon>Bacteria</taxon>
        <taxon>Pseudomonadati</taxon>
        <taxon>Planctomycetota</taxon>
        <taxon>Planctomycetia</taxon>
        <taxon>Isosphaerales</taxon>
        <taxon>Isosphaeraceae</taxon>
        <taxon>Tautonia</taxon>
    </lineage>
</organism>
<evidence type="ECO:0000256" key="4">
    <source>
        <dbReference type="ARBA" id="ARBA00022989"/>
    </source>
</evidence>